<keyword evidence="2" id="KW-0067">ATP-binding</keyword>
<dbReference type="CDD" id="cd18013">
    <property type="entry name" value="DEXQc_bact_SNF2"/>
    <property type="match status" value="1"/>
</dbReference>
<feature type="domain" description="Helicase ATP-binding" evidence="1">
    <location>
        <begin position="13"/>
        <end position="179"/>
    </location>
</feature>
<sequence length="453" mass="51659">MKYKPHPYQQHAIEFIRKHPQAALLLDMGLGKTIITLTALQHMMMEDFTTTRPLIIAPLRVARDTWPEETTKWDHTKNLRTAVMVGTPKQRRQALNTDADIWIINRENLTWLTKELKGAWPFDTVIIDELSSFKSHTSARFKTLKKHRNHIQRIIGLTGTPAPNNLLDIWAPYRLIDDGHRLGTTITNYRDRYFKPGKRNGHIVYEWKLKDGAEEAIHNAIADITVSMKAIDHLNTPPVTIIDRHTTLTHKARETYINLRDEMVAEVAGETIDAGSAGVLAGKLQQLANGAIYTDAEHHWEHVHDAKLEALDDIIEEANGQNILLAFWFKHDLERLKTRYPTGRLLDTDTDMRDWKQGNIPLGFIHPASAGHGLNLQTGGHILVWFAPPWSLELYEQTNGRLNRQGQTQPVTIIRIITKETIDEHIIKALERKDTTQSALINAVKAQLGKDTQ</sequence>
<dbReference type="InterPro" id="IPR000330">
    <property type="entry name" value="SNF2_N"/>
</dbReference>
<name>A0ABU3PPN1_9CORY</name>
<evidence type="ECO:0000259" key="1">
    <source>
        <dbReference type="PROSITE" id="PS51192"/>
    </source>
</evidence>
<dbReference type="RefSeq" id="WP_315649929.1">
    <property type="nucleotide sequence ID" value="NZ_JARUHM010000010.1"/>
</dbReference>
<keyword evidence="2" id="KW-0378">Hydrolase</keyword>
<dbReference type="Proteomes" id="UP001265983">
    <property type="component" value="Unassembled WGS sequence"/>
</dbReference>
<protein>
    <submittedName>
        <fullName evidence="2">DEAD/DEAH box helicase</fullName>
    </submittedName>
</protein>
<keyword evidence="2" id="KW-0347">Helicase</keyword>
<dbReference type="Gene3D" id="3.40.50.10810">
    <property type="entry name" value="Tandem AAA-ATPase domain"/>
    <property type="match status" value="1"/>
</dbReference>
<dbReference type="EMBL" id="JARUHM010000010">
    <property type="protein sequence ID" value="MDT9411323.1"/>
    <property type="molecule type" value="Genomic_DNA"/>
</dbReference>
<organism evidence="2 3">
    <name type="scientific">Corynebacterium rouxii</name>
    <dbReference type="NCBI Taxonomy" id="2719119"/>
    <lineage>
        <taxon>Bacteria</taxon>
        <taxon>Bacillati</taxon>
        <taxon>Actinomycetota</taxon>
        <taxon>Actinomycetes</taxon>
        <taxon>Mycobacteriales</taxon>
        <taxon>Corynebacteriaceae</taxon>
        <taxon>Corynebacterium</taxon>
    </lineage>
</organism>
<dbReference type="InterPro" id="IPR038718">
    <property type="entry name" value="SNF2-like_sf"/>
</dbReference>
<dbReference type="InterPro" id="IPR014001">
    <property type="entry name" value="Helicase_ATP-bd"/>
</dbReference>
<evidence type="ECO:0000313" key="3">
    <source>
        <dbReference type="Proteomes" id="UP001265983"/>
    </source>
</evidence>
<reference evidence="2 3" key="1">
    <citation type="submission" date="2023-03" db="EMBL/GenBank/DDBJ databases">
        <title>Whole genome sequence of the first Corynebacterium rouxii strains isolated in Brazil: a recent member of Corynebacterium diphtheriae complex.</title>
        <authorList>
            <person name="Vieira V."/>
            <person name="Ramos J.N."/>
            <person name="Araujo M.R.B."/>
            <person name="Baio P.V."/>
            <person name="Sant'Anna L.O."/>
            <person name="Veras J.F.C."/>
            <person name="Vieira E.M.D."/>
            <person name="Sousa M.A.B."/>
            <person name="Camargo C.H."/>
            <person name="Sacchi C.T."/>
            <person name="Campos K.R."/>
            <person name="Santos M.B.N."/>
            <person name="Bokermann S."/>
            <person name="Alvim L.B."/>
            <person name="Santos L.S."/>
            <person name="Mattos-Guaraldi A.L."/>
        </authorList>
    </citation>
    <scope>NUCLEOTIDE SEQUENCE [LARGE SCALE GENOMIC DNA]</scope>
    <source>
        <strain evidence="2 3">70862</strain>
    </source>
</reference>
<dbReference type="SUPFAM" id="SSF52540">
    <property type="entry name" value="P-loop containing nucleoside triphosphate hydrolases"/>
    <property type="match status" value="2"/>
</dbReference>
<dbReference type="Gene3D" id="3.40.50.300">
    <property type="entry name" value="P-loop containing nucleotide triphosphate hydrolases"/>
    <property type="match status" value="1"/>
</dbReference>
<dbReference type="PROSITE" id="PS51192">
    <property type="entry name" value="HELICASE_ATP_BIND_1"/>
    <property type="match status" value="1"/>
</dbReference>
<dbReference type="GO" id="GO:0004386">
    <property type="term" value="F:helicase activity"/>
    <property type="evidence" value="ECO:0007669"/>
    <property type="project" value="UniProtKB-KW"/>
</dbReference>
<comment type="caution">
    <text evidence="2">The sequence shown here is derived from an EMBL/GenBank/DDBJ whole genome shotgun (WGS) entry which is preliminary data.</text>
</comment>
<keyword evidence="3" id="KW-1185">Reference proteome</keyword>
<dbReference type="Pfam" id="PF00176">
    <property type="entry name" value="SNF2-rel_dom"/>
    <property type="match status" value="1"/>
</dbReference>
<dbReference type="InterPro" id="IPR027417">
    <property type="entry name" value="P-loop_NTPase"/>
</dbReference>
<keyword evidence="2" id="KW-0547">Nucleotide-binding</keyword>
<proteinExistence type="predicted"/>
<accession>A0ABU3PPN1</accession>
<gene>
    <name evidence="2" type="ORF">P8T80_08020</name>
</gene>
<evidence type="ECO:0000313" key="2">
    <source>
        <dbReference type="EMBL" id="MDT9411323.1"/>
    </source>
</evidence>
<dbReference type="SMART" id="SM00487">
    <property type="entry name" value="DEXDc"/>
    <property type="match status" value="1"/>
</dbReference>
<dbReference type="PANTHER" id="PTHR10799">
    <property type="entry name" value="SNF2/RAD54 HELICASE FAMILY"/>
    <property type="match status" value="1"/>
</dbReference>